<dbReference type="PANTHER" id="PTHR44591">
    <property type="entry name" value="STRESS RESPONSE REGULATOR PROTEIN 1"/>
    <property type="match status" value="1"/>
</dbReference>
<evidence type="ECO:0000256" key="1">
    <source>
        <dbReference type="ARBA" id="ARBA00022553"/>
    </source>
</evidence>
<sequence length="128" mass="14397">MALRDQIRIMVVDDMSTSRGLITQALDGFGIRTVYTSDDGAAALVQLHRTPVHLVISDYNMPNMDGLTFLHHLRSQPATQKIGFILITGRAEQQIMDQGRKLGMNNYLKKPFEPMDLRRCIETVVGPL</sequence>
<evidence type="ECO:0000313" key="5">
    <source>
        <dbReference type="Proteomes" id="UP001165396"/>
    </source>
</evidence>
<evidence type="ECO:0000313" key="4">
    <source>
        <dbReference type="EMBL" id="MCR8826609.1"/>
    </source>
</evidence>
<evidence type="ECO:0000256" key="2">
    <source>
        <dbReference type="PROSITE-ProRule" id="PRU00169"/>
    </source>
</evidence>
<dbReference type="RefSeq" id="WP_258294320.1">
    <property type="nucleotide sequence ID" value="NZ_JANKJG010000005.1"/>
</dbReference>
<comment type="caution">
    <text evidence="4">The sequence shown here is derived from an EMBL/GenBank/DDBJ whole genome shotgun (WGS) entry which is preliminary data.</text>
</comment>
<dbReference type="PROSITE" id="PS50110">
    <property type="entry name" value="RESPONSE_REGULATORY"/>
    <property type="match status" value="1"/>
</dbReference>
<keyword evidence="5" id="KW-1185">Reference proteome</keyword>
<proteinExistence type="predicted"/>
<dbReference type="SUPFAM" id="SSF52172">
    <property type="entry name" value="CheY-like"/>
    <property type="match status" value="1"/>
</dbReference>
<dbReference type="EMBL" id="JANKJG010000005">
    <property type="protein sequence ID" value="MCR8826609.1"/>
    <property type="molecule type" value="Genomic_DNA"/>
</dbReference>
<dbReference type="InterPro" id="IPR001789">
    <property type="entry name" value="Sig_transdc_resp-reg_receiver"/>
</dbReference>
<dbReference type="Gene3D" id="3.40.50.2300">
    <property type="match status" value="1"/>
</dbReference>
<gene>
    <name evidence="4" type="ORF">NTA49_08670</name>
</gene>
<dbReference type="Pfam" id="PF00072">
    <property type="entry name" value="Response_reg"/>
    <property type="match status" value="1"/>
</dbReference>
<accession>A0ABT1Z0D7</accession>
<dbReference type="InterPro" id="IPR050595">
    <property type="entry name" value="Bact_response_regulator"/>
</dbReference>
<feature type="modified residue" description="4-aspartylphosphate" evidence="2">
    <location>
        <position position="58"/>
    </location>
</feature>
<organism evidence="4 5">
    <name type="scientific">Pseudosulfitobacter koreensis</name>
    <dbReference type="NCBI Taxonomy" id="2968472"/>
    <lineage>
        <taxon>Bacteria</taxon>
        <taxon>Pseudomonadati</taxon>
        <taxon>Pseudomonadota</taxon>
        <taxon>Alphaproteobacteria</taxon>
        <taxon>Rhodobacterales</taxon>
        <taxon>Roseobacteraceae</taxon>
        <taxon>Pseudosulfitobacter</taxon>
    </lineage>
</organism>
<keyword evidence="1 2" id="KW-0597">Phosphoprotein</keyword>
<reference evidence="4" key="1">
    <citation type="submission" date="2022-07" db="EMBL/GenBank/DDBJ databases">
        <title>Pseudosulfitobacter sp. strain AP-MA-4, whole genome sequence.</title>
        <authorList>
            <person name="Jiang Y."/>
        </authorList>
    </citation>
    <scope>NUCLEOTIDE SEQUENCE</scope>
    <source>
        <strain evidence="4">AP-MA-4</strain>
    </source>
</reference>
<feature type="domain" description="Response regulatory" evidence="3">
    <location>
        <begin position="8"/>
        <end position="125"/>
    </location>
</feature>
<dbReference type="SMART" id="SM00448">
    <property type="entry name" value="REC"/>
    <property type="match status" value="1"/>
</dbReference>
<dbReference type="InterPro" id="IPR011006">
    <property type="entry name" value="CheY-like_superfamily"/>
</dbReference>
<evidence type="ECO:0000259" key="3">
    <source>
        <dbReference type="PROSITE" id="PS50110"/>
    </source>
</evidence>
<protein>
    <submittedName>
        <fullName evidence="4">Response regulator</fullName>
    </submittedName>
</protein>
<name>A0ABT1Z0D7_9RHOB</name>
<dbReference type="Proteomes" id="UP001165396">
    <property type="component" value="Unassembled WGS sequence"/>
</dbReference>
<dbReference type="PANTHER" id="PTHR44591:SF23">
    <property type="entry name" value="CHEY SUBFAMILY"/>
    <property type="match status" value="1"/>
</dbReference>